<dbReference type="OrthoDB" id="9782160at2"/>
<evidence type="ECO:0000256" key="3">
    <source>
        <dbReference type="ARBA" id="ARBA00023002"/>
    </source>
</evidence>
<dbReference type="InterPro" id="IPR043683">
    <property type="entry name" value="TetX_monooxygenase"/>
</dbReference>
<evidence type="ECO:0000256" key="4">
    <source>
        <dbReference type="ARBA" id="ARBA00023033"/>
    </source>
</evidence>
<dbReference type="HAMAP" id="MF_00845">
    <property type="entry name" value="TetX_monooxygenase"/>
    <property type="match status" value="1"/>
</dbReference>
<dbReference type="KEGG" id="fli:Fleli_2424"/>
<comment type="catalytic activity">
    <reaction evidence="5">
        <text>a tetracycline + NADPH + O2 + H(+) = an 11a-hydroxytetracycline + NADP(+) + H2O</text>
        <dbReference type="Rhea" id="RHEA:61444"/>
        <dbReference type="ChEBI" id="CHEBI:15377"/>
        <dbReference type="ChEBI" id="CHEBI:15378"/>
        <dbReference type="ChEBI" id="CHEBI:15379"/>
        <dbReference type="ChEBI" id="CHEBI:57783"/>
        <dbReference type="ChEBI" id="CHEBI:58349"/>
        <dbReference type="ChEBI" id="CHEBI:144644"/>
        <dbReference type="ChEBI" id="CHEBI:144645"/>
    </reaction>
</comment>
<dbReference type="GO" id="GO:0004497">
    <property type="term" value="F:monooxygenase activity"/>
    <property type="evidence" value="ECO:0007669"/>
    <property type="project" value="UniProtKB-UniRule"/>
</dbReference>
<proteinExistence type="inferred from homology"/>
<comment type="function">
    <text evidence="5">An FAD-requiring monooxygenase active on some tetracycline antibiotic derivatives, which leads to their inactivation. Hydroxylates carbon 11a of tetracycline and some analogs.</text>
</comment>
<dbReference type="EC" id="1.14.13.-" evidence="5"/>
<comment type="cofactor">
    <cofactor evidence="5">
        <name>FAD</name>
        <dbReference type="ChEBI" id="CHEBI:57692"/>
    </cofactor>
</comment>
<dbReference type="GO" id="GO:0071949">
    <property type="term" value="F:FAD binding"/>
    <property type="evidence" value="ECO:0007669"/>
    <property type="project" value="InterPro"/>
</dbReference>
<evidence type="ECO:0000256" key="1">
    <source>
        <dbReference type="ARBA" id="ARBA00022630"/>
    </source>
</evidence>
<dbReference type="PANTHER" id="PTHR46972:SF1">
    <property type="entry name" value="FAD DEPENDENT OXIDOREDUCTASE DOMAIN-CONTAINING PROTEIN"/>
    <property type="match status" value="1"/>
</dbReference>
<dbReference type="AlphaFoldDB" id="I4ALF6"/>
<comment type="similarity">
    <text evidence="5">Belongs to the aromatic-ring hydroxylase family. TetX subfamily.</text>
</comment>
<dbReference type="EMBL" id="CP003345">
    <property type="protein sequence ID" value="AFM04791.1"/>
    <property type="molecule type" value="Genomic_DNA"/>
</dbReference>
<keyword evidence="8" id="KW-1185">Reference proteome</keyword>
<dbReference type="Proteomes" id="UP000006054">
    <property type="component" value="Chromosome"/>
</dbReference>
<dbReference type="PRINTS" id="PR00420">
    <property type="entry name" value="RNGMNOXGNASE"/>
</dbReference>
<protein>
    <recommendedName>
        <fullName evidence="5">Flavin-dependent monooxygenase</fullName>
    </recommendedName>
    <alternativeName>
        <fullName evidence="5">TetX monooxygenase</fullName>
        <shortName evidence="5">TetX</shortName>
        <ecNumber evidence="5">1.14.13.-</ecNumber>
    </alternativeName>
</protein>
<dbReference type="STRING" id="880071.Fleli_2424"/>
<dbReference type="PATRIC" id="fig|880071.3.peg.2410"/>
<keyword evidence="5" id="KW-0547">Nucleotide-binding</keyword>
<dbReference type="InterPro" id="IPR036188">
    <property type="entry name" value="FAD/NAD-bd_sf"/>
</dbReference>
<evidence type="ECO:0000313" key="7">
    <source>
        <dbReference type="EMBL" id="AFM04791.1"/>
    </source>
</evidence>
<name>I4ALF6_BERLS</name>
<evidence type="ECO:0000256" key="2">
    <source>
        <dbReference type="ARBA" id="ARBA00022827"/>
    </source>
</evidence>
<keyword evidence="5" id="KW-0521">NADP</keyword>
<keyword evidence="4 5" id="KW-0503">Monooxygenase</keyword>
<organism evidence="7 8">
    <name type="scientific">Bernardetia litoralis (strain ATCC 23117 / DSM 6794 / NBRC 15988 / NCIMB 1366 / Fx l1 / Sio-4)</name>
    <name type="common">Flexibacter litoralis</name>
    <dbReference type="NCBI Taxonomy" id="880071"/>
    <lineage>
        <taxon>Bacteria</taxon>
        <taxon>Pseudomonadati</taxon>
        <taxon>Bacteroidota</taxon>
        <taxon>Cytophagia</taxon>
        <taxon>Cytophagales</taxon>
        <taxon>Bernardetiaceae</taxon>
        <taxon>Bernardetia</taxon>
    </lineage>
</organism>
<dbReference type="Pfam" id="PF01494">
    <property type="entry name" value="FAD_binding_3"/>
    <property type="match status" value="1"/>
</dbReference>
<comment type="domain">
    <text evidence="5">Consists of an N-terminal FAD-binding domain with a Rossman fold and a C-terminal substrate-binding domain.</text>
</comment>
<comment type="subunit">
    <text evidence="5">Monomer.</text>
</comment>
<dbReference type="PANTHER" id="PTHR46972">
    <property type="entry name" value="MONOOXYGENASE ASQM-RELATED"/>
    <property type="match status" value="1"/>
</dbReference>
<dbReference type="Gene3D" id="3.50.50.60">
    <property type="entry name" value="FAD/NAD(P)-binding domain"/>
    <property type="match status" value="1"/>
</dbReference>
<dbReference type="InterPro" id="IPR002938">
    <property type="entry name" value="FAD-bd"/>
</dbReference>
<dbReference type="RefSeq" id="WP_014798228.1">
    <property type="nucleotide sequence ID" value="NC_018018.1"/>
</dbReference>
<feature type="binding site" evidence="5">
    <location>
        <position position="50"/>
    </location>
    <ligand>
        <name>FAD</name>
        <dbReference type="ChEBI" id="CHEBI:57692"/>
    </ligand>
</feature>
<keyword evidence="1 5" id="KW-0285">Flavoprotein</keyword>
<dbReference type="SUPFAM" id="SSF51905">
    <property type="entry name" value="FAD/NAD(P)-binding domain"/>
    <property type="match status" value="1"/>
</dbReference>
<dbReference type="HOGENOM" id="CLU_009665_4_0_10"/>
<feature type="binding site" evidence="5">
    <location>
        <position position="301"/>
    </location>
    <ligand>
        <name>FAD</name>
        <dbReference type="ChEBI" id="CHEBI:57692"/>
    </ligand>
</feature>
<feature type="domain" description="FAD-binding" evidence="6">
    <location>
        <begin position="7"/>
        <end position="329"/>
    </location>
</feature>
<keyword evidence="5" id="KW-0963">Cytoplasm</keyword>
<dbReference type="GO" id="GO:0046677">
    <property type="term" value="P:response to antibiotic"/>
    <property type="evidence" value="ECO:0007669"/>
    <property type="project" value="InterPro"/>
</dbReference>
<dbReference type="GO" id="GO:0005737">
    <property type="term" value="C:cytoplasm"/>
    <property type="evidence" value="ECO:0007669"/>
    <property type="project" value="UniProtKB-SubCell"/>
</dbReference>
<keyword evidence="2 5" id="KW-0274">FAD</keyword>
<dbReference type="eggNOG" id="COG0654">
    <property type="taxonomic scope" value="Bacteria"/>
</dbReference>
<comment type="subcellular location">
    <subcellularLocation>
        <location evidence="5">Cytoplasm</location>
    </subcellularLocation>
</comment>
<evidence type="ECO:0000313" key="8">
    <source>
        <dbReference type="Proteomes" id="UP000006054"/>
    </source>
</evidence>
<keyword evidence="3 5" id="KW-0560">Oxidoreductase</keyword>
<evidence type="ECO:0000256" key="5">
    <source>
        <dbReference type="HAMAP-Rule" id="MF_00845"/>
    </source>
</evidence>
<evidence type="ECO:0000259" key="6">
    <source>
        <dbReference type="Pfam" id="PF01494"/>
    </source>
</evidence>
<gene>
    <name evidence="7" type="ordered locus">Fleli_2424</name>
</gene>
<reference evidence="8" key="1">
    <citation type="submission" date="2012-06" db="EMBL/GenBank/DDBJ databases">
        <title>The complete genome of Flexibacter litoralis DSM 6794.</title>
        <authorList>
            <person name="Lucas S."/>
            <person name="Copeland A."/>
            <person name="Lapidus A."/>
            <person name="Glavina del Rio T."/>
            <person name="Dalin E."/>
            <person name="Tice H."/>
            <person name="Bruce D."/>
            <person name="Goodwin L."/>
            <person name="Pitluck S."/>
            <person name="Peters L."/>
            <person name="Ovchinnikova G."/>
            <person name="Lu M."/>
            <person name="Kyrpides N."/>
            <person name="Mavromatis K."/>
            <person name="Ivanova N."/>
            <person name="Brettin T."/>
            <person name="Detter J.C."/>
            <person name="Han C."/>
            <person name="Larimer F."/>
            <person name="Land M."/>
            <person name="Hauser L."/>
            <person name="Markowitz V."/>
            <person name="Cheng J.-F."/>
            <person name="Hugenholtz P."/>
            <person name="Woyke T."/>
            <person name="Wu D."/>
            <person name="Spring S."/>
            <person name="Lang E."/>
            <person name="Kopitz M."/>
            <person name="Brambilla E."/>
            <person name="Klenk H.-P."/>
            <person name="Eisen J.A."/>
        </authorList>
    </citation>
    <scope>NUCLEOTIDE SEQUENCE [LARGE SCALE GENOMIC DNA]</scope>
    <source>
        <strain evidence="8">ATCC 23117 / DSM 6794 / NBRC 15988 / NCIMB 1366 / Sio-4</strain>
    </source>
</reference>
<feature type="binding site" evidence="5">
    <location>
        <position position="108"/>
    </location>
    <ligand>
        <name>FAD</name>
        <dbReference type="ChEBI" id="CHEBI:57692"/>
    </ligand>
</feature>
<sequence length="383" mass="43620">MLIQDKKIAIVGGGPGGLTLARLLQIAGANVKVFERDVHKNVRVQGATLDLHKESGLKALQKANLMDAFKANYRAGAEKLRIVDSQGKIHFDDHQEKKMEEFRPEIDRGPLRKMLLASLNDETVIWNSKFQTMEKYKNGWKIFFENGNSTYADIVIGADGAKSKIRPFLTPIKPIYSGVTMIDATIHNAEIESPTIYKLLKGGKIFAFGNEKTLIVSSKEKGEMSFYTGCKTDENWFINSGINFKDKDQILEWFKVEYAQWNNIWQELFESKKTIFIPRPQYYLPIDQTWETQENLTIIGDAAHVMPPFAGEGVNMAMLDALTLSQNLTNSNFENIKLAMQDYEIKMRSKASEITQLTLQQTKSLHSKNALQNMLEMFNNFEQ</sequence>
<accession>I4ALF6</accession>
<feature type="binding site" evidence="5">
    <location>
        <position position="43"/>
    </location>
    <ligand>
        <name>NADPH</name>
        <dbReference type="ChEBI" id="CHEBI:57783"/>
    </ligand>
</feature>